<feature type="compositionally biased region" description="Polar residues" evidence="1">
    <location>
        <begin position="235"/>
        <end position="268"/>
    </location>
</feature>
<dbReference type="GeneID" id="112293764"/>
<feature type="compositionally biased region" description="Low complexity" evidence="1">
    <location>
        <begin position="212"/>
        <end position="230"/>
    </location>
</feature>
<dbReference type="Gramene" id="Pp3c16_13450V3.7">
    <property type="protein sequence ID" value="Pp3c16_13450V3.7"/>
    <property type="gene ID" value="Pp3c16_13450"/>
</dbReference>
<feature type="region of interest" description="Disordered" evidence="1">
    <location>
        <begin position="46"/>
        <end position="96"/>
    </location>
</feature>
<dbReference type="KEGG" id="ppp:112293764"/>
<dbReference type="SMART" id="SM00979">
    <property type="entry name" value="TIFY"/>
    <property type="match status" value="1"/>
</dbReference>
<name>A9RL25_PHYPA</name>
<evidence type="ECO:0000313" key="3">
    <source>
        <dbReference type="EnsemblPlants" id="Pp3c16_13450V3.6"/>
    </source>
</evidence>
<dbReference type="OrthoDB" id="1939212at2759"/>
<dbReference type="EMBL" id="ABEU02000016">
    <property type="status" value="NOT_ANNOTATED_CDS"/>
    <property type="molecule type" value="Genomic_DNA"/>
</dbReference>
<proteinExistence type="predicted"/>
<evidence type="ECO:0000256" key="1">
    <source>
        <dbReference type="SAM" id="MobiDB-lite"/>
    </source>
</evidence>
<evidence type="ECO:0000259" key="2">
    <source>
        <dbReference type="PROSITE" id="PS51320"/>
    </source>
</evidence>
<feature type="domain" description="Tify" evidence="2">
    <location>
        <begin position="98"/>
        <end position="133"/>
    </location>
</feature>
<feature type="region of interest" description="Disordered" evidence="1">
    <location>
        <begin position="205"/>
        <end position="312"/>
    </location>
</feature>
<reference evidence="3 4" key="1">
    <citation type="journal article" date="2008" name="Science">
        <title>The Physcomitrella genome reveals evolutionary insights into the conquest of land by plants.</title>
        <authorList>
            <person name="Rensing S."/>
            <person name="Lang D."/>
            <person name="Zimmer A."/>
            <person name="Terry A."/>
            <person name="Salamov A."/>
            <person name="Shapiro H."/>
            <person name="Nishiyama T."/>
            <person name="Perroud P.-F."/>
            <person name="Lindquist E."/>
            <person name="Kamisugi Y."/>
            <person name="Tanahashi T."/>
            <person name="Sakakibara K."/>
            <person name="Fujita T."/>
            <person name="Oishi K."/>
            <person name="Shin-I T."/>
            <person name="Kuroki Y."/>
            <person name="Toyoda A."/>
            <person name="Suzuki Y."/>
            <person name="Hashimoto A."/>
            <person name="Yamaguchi K."/>
            <person name="Sugano A."/>
            <person name="Kohara Y."/>
            <person name="Fujiyama A."/>
            <person name="Anterola A."/>
            <person name="Aoki S."/>
            <person name="Ashton N."/>
            <person name="Barbazuk W.B."/>
            <person name="Barker E."/>
            <person name="Bennetzen J."/>
            <person name="Bezanilla M."/>
            <person name="Blankenship R."/>
            <person name="Cho S.H."/>
            <person name="Dutcher S."/>
            <person name="Estelle M."/>
            <person name="Fawcett J.A."/>
            <person name="Gundlach H."/>
            <person name="Hanada K."/>
            <person name="Heyl A."/>
            <person name="Hicks K.A."/>
            <person name="Hugh J."/>
            <person name="Lohr M."/>
            <person name="Mayer K."/>
            <person name="Melkozernov A."/>
            <person name="Murata T."/>
            <person name="Nelson D."/>
            <person name="Pils B."/>
            <person name="Prigge M."/>
            <person name="Reiss B."/>
            <person name="Renner T."/>
            <person name="Rombauts S."/>
            <person name="Rushton P."/>
            <person name="Sanderfoot A."/>
            <person name="Schween G."/>
            <person name="Shiu S.-H."/>
            <person name="Stueber K."/>
            <person name="Theodoulou F.L."/>
            <person name="Tu H."/>
            <person name="Van de Peer Y."/>
            <person name="Verrier P.J."/>
            <person name="Waters E."/>
            <person name="Wood A."/>
            <person name="Yang L."/>
            <person name="Cove D."/>
            <person name="Cuming A."/>
            <person name="Hasebe M."/>
            <person name="Lucas S."/>
            <person name="Mishler D.B."/>
            <person name="Reski R."/>
            <person name="Grigoriev I."/>
            <person name="Quatrano R.S."/>
            <person name="Boore J.L."/>
        </authorList>
    </citation>
    <scope>NUCLEOTIDE SEQUENCE [LARGE SCALE GENOMIC DNA]</scope>
    <source>
        <strain evidence="3 4">cv. Gransden 2004</strain>
    </source>
</reference>
<dbReference type="Gramene" id="Pp3c16_13450V3.6">
    <property type="protein sequence ID" value="Pp3c16_13450V3.6"/>
    <property type="gene ID" value="Pp3c16_13450"/>
</dbReference>
<accession>A9RL25</accession>
<dbReference type="EnsemblPlants" id="Pp3c16_13450V3.6">
    <property type="protein sequence ID" value="Pp3c16_13450V3.6"/>
    <property type="gene ID" value="Pp3c16_13450"/>
</dbReference>
<dbReference type="Gramene" id="Pp3c16_13450V3.8">
    <property type="protein sequence ID" value="Pp3c16_13450V3.8"/>
    <property type="gene ID" value="Pp3c16_13450"/>
</dbReference>
<dbReference type="RefSeq" id="XP_024399343.1">
    <property type="nucleotide sequence ID" value="XM_024543575.2"/>
</dbReference>
<protein>
    <recommendedName>
        <fullName evidence="2">Tify domain-containing protein</fullName>
    </recommendedName>
</protein>
<feature type="compositionally biased region" description="Basic and acidic residues" evidence="1">
    <location>
        <begin position="269"/>
        <end position="292"/>
    </location>
</feature>
<sequence length="312" mass="32849">MHIGQQQAARGVQNASARTLPFMDEAHRGAQPSDCPDREHLTIHCLSPSTQSGLGSPGLFDDRGRRATMAGRRPPVQEPSSQSGNLPSHPARRGETDMNPLTAQLTVIYAGMVHVHDDLPFDKAQVIMHLAGSGNNISRSGSGAFSPARPLSALTAVPQLVTPMLGSTAPQAPTPSTAGLTCRIIPGVMRRAPTANGFPNSIKAEVEECSPDKSPTPSSMPSSRSPSPVSAVQHRGSSLASSLGCQHGTSSCSQPDSPAISSLTSPRESASEEKSSIGTHYRRDHDMKQEAHKRPRTGRSPPRIDGETAADA</sequence>
<dbReference type="EnsemblPlants" id="Pp3c16_13450V3.5">
    <property type="protein sequence ID" value="Pp3c16_13450V3.5"/>
    <property type="gene ID" value="Pp3c16_13450"/>
</dbReference>
<reference evidence="3 4" key="2">
    <citation type="journal article" date="2018" name="Plant J.">
        <title>The Physcomitrella patens chromosome-scale assembly reveals moss genome structure and evolution.</title>
        <authorList>
            <person name="Lang D."/>
            <person name="Ullrich K.K."/>
            <person name="Murat F."/>
            <person name="Fuchs J."/>
            <person name="Jenkins J."/>
            <person name="Haas F.B."/>
            <person name="Piednoel M."/>
            <person name="Gundlach H."/>
            <person name="Van Bel M."/>
            <person name="Meyberg R."/>
            <person name="Vives C."/>
            <person name="Morata J."/>
            <person name="Symeonidi A."/>
            <person name="Hiss M."/>
            <person name="Muchero W."/>
            <person name="Kamisugi Y."/>
            <person name="Saleh O."/>
            <person name="Blanc G."/>
            <person name="Decker E.L."/>
            <person name="van Gessel N."/>
            <person name="Grimwood J."/>
            <person name="Hayes R.D."/>
            <person name="Graham S.W."/>
            <person name="Gunter L.E."/>
            <person name="McDaniel S.F."/>
            <person name="Hoernstein S.N.W."/>
            <person name="Larsson A."/>
            <person name="Li F.W."/>
            <person name="Perroud P.F."/>
            <person name="Phillips J."/>
            <person name="Ranjan P."/>
            <person name="Rokshar D.S."/>
            <person name="Rothfels C.J."/>
            <person name="Schneider L."/>
            <person name="Shu S."/>
            <person name="Stevenson D.W."/>
            <person name="Thummler F."/>
            <person name="Tillich M."/>
            <person name="Villarreal Aguilar J.C."/>
            <person name="Widiez T."/>
            <person name="Wong G.K."/>
            <person name="Wymore A."/>
            <person name="Zhang Y."/>
            <person name="Zimmer A.D."/>
            <person name="Quatrano R.S."/>
            <person name="Mayer K.F.X."/>
            <person name="Goodstein D."/>
            <person name="Casacuberta J.M."/>
            <person name="Vandepoele K."/>
            <person name="Reski R."/>
            <person name="Cuming A.C."/>
            <person name="Tuskan G.A."/>
            <person name="Maumus F."/>
            <person name="Salse J."/>
            <person name="Schmutz J."/>
            <person name="Rensing S.A."/>
        </authorList>
    </citation>
    <scope>NUCLEOTIDE SEQUENCE [LARGE SCALE GENOMIC DNA]</scope>
    <source>
        <strain evidence="3 4">cv. Gransden 2004</strain>
    </source>
</reference>
<dbReference type="InterPro" id="IPR010399">
    <property type="entry name" value="Tify_dom"/>
</dbReference>
<dbReference type="Gramene" id="Pp3c16_13450V3.5">
    <property type="protein sequence ID" value="Pp3c16_13450V3.5"/>
    <property type="gene ID" value="Pp3c16_13450"/>
</dbReference>
<evidence type="ECO:0000313" key="4">
    <source>
        <dbReference type="Proteomes" id="UP000006727"/>
    </source>
</evidence>
<organism evidence="3 4">
    <name type="scientific">Physcomitrium patens</name>
    <name type="common">Spreading-leaved earth moss</name>
    <name type="synonym">Physcomitrella patens</name>
    <dbReference type="NCBI Taxonomy" id="3218"/>
    <lineage>
        <taxon>Eukaryota</taxon>
        <taxon>Viridiplantae</taxon>
        <taxon>Streptophyta</taxon>
        <taxon>Embryophyta</taxon>
        <taxon>Bryophyta</taxon>
        <taxon>Bryophytina</taxon>
        <taxon>Bryopsida</taxon>
        <taxon>Funariidae</taxon>
        <taxon>Funariales</taxon>
        <taxon>Funariaceae</taxon>
        <taxon>Physcomitrium</taxon>
    </lineage>
</organism>
<dbReference type="EnsemblPlants" id="Pp3c16_13450V3.7">
    <property type="protein sequence ID" value="Pp3c16_13450V3.7"/>
    <property type="gene ID" value="Pp3c16_13450"/>
</dbReference>
<reference evidence="3" key="3">
    <citation type="submission" date="2020-12" db="UniProtKB">
        <authorList>
            <consortium name="EnsemblPlants"/>
        </authorList>
    </citation>
    <scope>IDENTIFICATION</scope>
</reference>
<dbReference type="FunCoup" id="A9RL25">
    <property type="interactions" value="518"/>
</dbReference>
<dbReference type="Pfam" id="PF06200">
    <property type="entry name" value="tify"/>
    <property type="match status" value="1"/>
</dbReference>
<dbReference type="PROSITE" id="PS51320">
    <property type="entry name" value="TIFY"/>
    <property type="match status" value="1"/>
</dbReference>
<keyword evidence="4" id="KW-1185">Reference proteome</keyword>
<dbReference type="Proteomes" id="UP000006727">
    <property type="component" value="Chromosome 16"/>
</dbReference>
<dbReference type="HOGENOM" id="CLU_1301529_0_0_1"/>
<dbReference type="EnsemblPlants" id="Pp3c16_13450V3.8">
    <property type="protein sequence ID" value="Pp3c16_13450V3.8"/>
    <property type="gene ID" value="Pp3c16_13450"/>
</dbReference>
<dbReference type="AlphaFoldDB" id="A9RL25"/>
<gene>
    <name evidence="3" type="primary">LOC112293764</name>
</gene>